<dbReference type="OrthoDB" id="9809356at2"/>
<dbReference type="AlphaFoldDB" id="A0A220VBS4"/>
<reference evidence="6 7" key="1">
    <citation type="journal article" date="2016" name="Int. J. Syst. Evol. Microbiol.">
        <title>Paraphotobacterium marinum gen. nov., sp. nov., a member of the family Vibrionaceae, isolated from surface seawater.</title>
        <authorList>
            <person name="Huang Z."/>
            <person name="Dong C."/>
            <person name="Shao Z."/>
        </authorList>
    </citation>
    <scope>NUCLEOTIDE SEQUENCE [LARGE SCALE GENOMIC DNA]</scope>
    <source>
        <strain evidence="6 7">NSCS20N07D</strain>
    </source>
</reference>
<sequence length="309" mass="35087">MNKFDAMNYNEWLSYIQTLTASEIDLGLDRISVVYRKLCLQPLAKKVVLVGGTNGKGSTCAFLESVFLNLDKKVAVYSSPHLVDFNERLRINGKNITNDCMIRAFKIIESHRADVPLSFFEFTTLSAFLVMSELDLDYAFVEVGLGGRLDATNILDSDLSIITNVSLDHTDWLGNTIEQIAFEKAGIIKEKSPVILGEPLLPNIINERAKALGCDIYQAERDFHGKLINMNQFEWETQDRKIFFRELPKLHLENAYSAIMASIVLAPQLQNKDIIRGILKAQLPGRFQLLRKTLMLFLMWLIIINQPLC</sequence>
<dbReference type="GO" id="GO:0046654">
    <property type="term" value="P:tetrahydrofolate biosynthetic process"/>
    <property type="evidence" value="ECO:0007669"/>
    <property type="project" value="UniProtKB-UniPathway"/>
</dbReference>
<evidence type="ECO:0000256" key="1">
    <source>
        <dbReference type="ARBA" id="ARBA00008276"/>
    </source>
</evidence>
<dbReference type="PROSITE" id="PS01012">
    <property type="entry name" value="FOLYLPOLYGLU_SYNT_2"/>
    <property type="match status" value="1"/>
</dbReference>
<gene>
    <name evidence="6" type="ORF">CF386_00885</name>
</gene>
<dbReference type="PANTHER" id="PTHR11136">
    <property type="entry name" value="FOLYLPOLYGLUTAMATE SYNTHASE-RELATED"/>
    <property type="match status" value="1"/>
</dbReference>
<dbReference type="PANTHER" id="PTHR11136:SF0">
    <property type="entry name" value="DIHYDROFOLATE SYNTHETASE-RELATED"/>
    <property type="match status" value="1"/>
</dbReference>
<accession>A0A220VBS4</accession>
<evidence type="ECO:0000259" key="5">
    <source>
        <dbReference type="Pfam" id="PF08245"/>
    </source>
</evidence>
<keyword evidence="2" id="KW-0436">Ligase</keyword>
<keyword evidence="4" id="KW-0067">ATP-binding</keyword>
<evidence type="ECO:0000313" key="6">
    <source>
        <dbReference type="EMBL" id="ASK77740.1"/>
    </source>
</evidence>
<dbReference type="RefSeq" id="WP_089072650.1">
    <property type="nucleotide sequence ID" value="NZ_CP022355.1"/>
</dbReference>
<dbReference type="KEGG" id="pmai:CF386_00885"/>
<dbReference type="GO" id="GO:0004326">
    <property type="term" value="F:tetrahydrofolylpolyglutamate synthase activity"/>
    <property type="evidence" value="ECO:0007669"/>
    <property type="project" value="InterPro"/>
</dbReference>
<evidence type="ECO:0000313" key="7">
    <source>
        <dbReference type="Proteomes" id="UP000242175"/>
    </source>
</evidence>
<dbReference type="GO" id="GO:0005524">
    <property type="term" value="F:ATP binding"/>
    <property type="evidence" value="ECO:0007669"/>
    <property type="project" value="UniProtKB-KW"/>
</dbReference>
<proteinExistence type="inferred from homology"/>
<dbReference type="InterPro" id="IPR036565">
    <property type="entry name" value="Mur-like_cat_sf"/>
</dbReference>
<dbReference type="NCBIfam" id="TIGR01499">
    <property type="entry name" value="folC"/>
    <property type="match status" value="1"/>
</dbReference>
<dbReference type="InterPro" id="IPR013221">
    <property type="entry name" value="Mur_ligase_cen"/>
</dbReference>
<protein>
    <submittedName>
        <fullName evidence="6">Bifunctional folylpolyglutamate synthase/dihydrofolate synthase</fullName>
    </submittedName>
</protein>
<dbReference type="InterPro" id="IPR018109">
    <property type="entry name" value="Folylpolyglutamate_synth_CS"/>
</dbReference>
<dbReference type="EMBL" id="CP022355">
    <property type="protein sequence ID" value="ASK77740.1"/>
    <property type="molecule type" value="Genomic_DNA"/>
</dbReference>
<dbReference type="GO" id="GO:0005737">
    <property type="term" value="C:cytoplasm"/>
    <property type="evidence" value="ECO:0007669"/>
    <property type="project" value="TreeGrafter"/>
</dbReference>
<dbReference type="UniPathway" id="UPA00077">
    <property type="reaction ID" value="UER00157"/>
</dbReference>
<dbReference type="Pfam" id="PF08245">
    <property type="entry name" value="Mur_ligase_M"/>
    <property type="match status" value="1"/>
</dbReference>
<dbReference type="Proteomes" id="UP000242175">
    <property type="component" value="Chromosome large"/>
</dbReference>
<organism evidence="6 7">
    <name type="scientific">Paraphotobacterium marinum</name>
    <dbReference type="NCBI Taxonomy" id="1755811"/>
    <lineage>
        <taxon>Bacteria</taxon>
        <taxon>Pseudomonadati</taxon>
        <taxon>Pseudomonadota</taxon>
        <taxon>Gammaproteobacteria</taxon>
        <taxon>Vibrionales</taxon>
        <taxon>Vibrionaceae</taxon>
        <taxon>Paraphotobacterium</taxon>
    </lineage>
</organism>
<keyword evidence="3" id="KW-0547">Nucleotide-binding</keyword>
<feature type="domain" description="Mur ligase central" evidence="5">
    <location>
        <begin position="50"/>
        <end position="196"/>
    </location>
</feature>
<dbReference type="InterPro" id="IPR001645">
    <property type="entry name" value="Folylpolyglutamate_synth"/>
</dbReference>
<dbReference type="SUPFAM" id="SSF53623">
    <property type="entry name" value="MurD-like peptide ligases, catalytic domain"/>
    <property type="match status" value="1"/>
</dbReference>
<keyword evidence="7" id="KW-1185">Reference proteome</keyword>
<evidence type="ECO:0000256" key="3">
    <source>
        <dbReference type="ARBA" id="ARBA00022741"/>
    </source>
</evidence>
<evidence type="ECO:0000256" key="4">
    <source>
        <dbReference type="ARBA" id="ARBA00022840"/>
    </source>
</evidence>
<comment type="similarity">
    <text evidence="1">Belongs to the folylpolyglutamate synthase family.</text>
</comment>
<dbReference type="Gene3D" id="3.40.1190.10">
    <property type="entry name" value="Mur-like, catalytic domain"/>
    <property type="match status" value="1"/>
</dbReference>
<dbReference type="GO" id="GO:0008841">
    <property type="term" value="F:dihydrofolate synthase activity"/>
    <property type="evidence" value="ECO:0007669"/>
    <property type="project" value="TreeGrafter"/>
</dbReference>
<name>A0A220VBS4_9GAMM</name>
<evidence type="ECO:0000256" key="2">
    <source>
        <dbReference type="ARBA" id="ARBA00022598"/>
    </source>
</evidence>